<dbReference type="RefSeq" id="WP_012232358.1">
    <property type="nucleotide sequence ID" value="NC_010161.1"/>
</dbReference>
<dbReference type="AlphaFoldDB" id="A9IY45"/>
<keyword evidence="2" id="KW-1185">Reference proteome</keyword>
<evidence type="ECO:0000313" key="1">
    <source>
        <dbReference type="EMBL" id="CAK02294.1"/>
    </source>
</evidence>
<name>A9IY45_BART1</name>
<dbReference type="Proteomes" id="UP000001592">
    <property type="component" value="Chromosome"/>
</dbReference>
<protein>
    <submittedName>
        <fullName evidence="1">Uncharacterized protein</fullName>
    </submittedName>
</protein>
<gene>
    <name evidence="1" type="ordered locus">BT_2273</name>
</gene>
<organism evidence="1 2">
    <name type="scientific">Bartonella tribocorum (strain DSM 28219 / CCUG 45778 / CIP 105476 / IBS 506)</name>
    <dbReference type="NCBI Taxonomy" id="382640"/>
    <lineage>
        <taxon>Bacteria</taxon>
        <taxon>Pseudomonadati</taxon>
        <taxon>Pseudomonadota</taxon>
        <taxon>Alphaproteobacteria</taxon>
        <taxon>Hyphomicrobiales</taxon>
        <taxon>Bartonellaceae</taxon>
        <taxon>Bartonella</taxon>
    </lineage>
</organism>
<dbReference type="KEGG" id="btr:BT_2273"/>
<sequence>MGYVPYSPIIGHISDKDIMEKIQAALYKNSSQQTSNYTPYSPIIGHISDKDIMEKIWNAQNSYTGVTQHPEETQKLEEEYPPENISIWDALKSSTAEGLTANFSDELQGLFSYLSGSNYDEAVKKARAYQRAVHRAYPWLSFGGNVIGSILPLIATGGVPLIASRLGLAAFGARKAGLFPRLLGEAIGIPGKDLGLKTAVRSGALSGALSGVGSGVGWEDSIDSGINNAAIGSVASPFLSIVGSFAGRGYNAIGNARKKAPDGFSKRDLRNIASYAYHSGIKNLPDTLAKSGSEARLSDIIPGFKNHIYGIVQNNRMLHEQLNEELGKRAAGISGRMGKALDENFIKRKGSGDLEDVLEESVNKSTSTLDAGQLQKAFDNIGSIKSQPLYDTALSTALKPEHQKKVQQLMEHSHFKKAYEEATQDVNNRKITDAAYVQKYPDSIMDILHRTKVKISNQIKRDNLNGIDTADLVSLEKYIIKLLEDISGDYKTAREVFASYKDLSKAIKEGYDSLSSSVSINEALNKSNLYQSKGKVSSVGDRAPSFEDAYKLGTRSKIDDEMFNSSDKLEYYKNLFNTDSYVEKLKSLFGEDAVKRLKDAFEYEQLYNKTYKGIPELRDRARPKLFQGLKEYKDIGQFPHAVVRILRNAHRMTTSQKNLKALQKLDKKMLELDSLKVGGYNNKQVAKIIQDFINDYEKGLVNNDIAKRFHASLSRLMWGMMTAGSRNSE</sequence>
<dbReference type="EMBL" id="AM260525">
    <property type="protein sequence ID" value="CAK02294.1"/>
    <property type="molecule type" value="Genomic_DNA"/>
</dbReference>
<dbReference type="HOGENOM" id="CLU_022596_0_0_5"/>
<dbReference type="eggNOG" id="ENOG50333GI">
    <property type="taxonomic scope" value="Bacteria"/>
</dbReference>
<evidence type="ECO:0000313" key="2">
    <source>
        <dbReference type="Proteomes" id="UP000001592"/>
    </source>
</evidence>
<reference evidence="1 2" key="1">
    <citation type="journal article" date="2007" name="Nat. Genet.">
        <title>Genomic analysis of Bartonella identifies type IV secretion systems as host adaptability factors.</title>
        <authorList>
            <person name="Saenz H.L."/>
            <person name="Engel P."/>
            <person name="Stoeckli M.C."/>
            <person name="Lanz C."/>
            <person name="Raddatz G."/>
            <person name="Vayssier-Taussat M."/>
            <person name="Birtles R."/>
            <person name="Schuster S.C."/>
            <person name="Dehio C."/>
        </authorList>
    </citation>
    <scope>NUCLEOTIDE SEQUENCE [LARGE SCALE GENOMIC DNA]</scope>
    <source>
        <strain evidence="2">DSM 28219 / CCUG 45778 / CIP 105476 / IBS 506</strain>
    </source>
</reference>
<proteinExistence type="predicted"/>
<accession>A9IY45</accession>